<name>A0A9P4VNF4_9PEZI</name>
<keyword evidence="4 12" id="KW-0328">Glycosyltransferase</keyword>
<dbReference type="InterPro" id="IPR005599">
    <property type="entry name" value="GPI_mannosylTrfase"/>
</dbReference>
<accession>A0A9P4VNF4</accession>
<protein>
    <recommendedName>
        <fullName evidence="12">Mannosyltransferase</fullName>
        <ecNumber evidence="12">2.4.1.-</ecNumber>
    </recommendedName>
</protein>
<gene>
    <name evidence="13" type="ORF">M501DRAFT_996941</name>
</gene>
<dbReference type="EMBL" id="MU006104">
    <property type="protein sequence ID" value="KAF2836220.1"/>
    <property type="molecule type" value="Genomic_DNA"/>
</dbReference>
<evidence type="ECO:0000256" key="3">
    <source>
        <dbReference type="ARBA" id="ARBA00007063"/>
    </source>
</evidence>
<comment type="similarity">
    <text evidence="3 12">Belongs to the glycosyltransferase 22 family.</text>
</comment>
<feature type="transmembrane region" description="Helical" evidence="12">
    <location>
        <begin position="233"/>
        <end position="253"/>
    </location>
</feature>
<evidence type="ECO:0000256" key="1">
    <source>
        <dbReference type="ARBA" id="ARBA00004477"/>
    </source>
</evidence>
<comment type="pathway">
    <text evidence="2">Protein modification; protein glycosylation.</text>
</comment>
<evidence type="ECO:0000256" key="6">
    <source>
        <dbReference type="ARBA" id="ARBA00022692"/>
    </source>
</evidence>
<dbReference type="GO" id="GO:0006487">
    <property type="term" value="P:protein N-linked glycosylation"/>
    <property type="evidence" value="ECO:0007669"/>
    <property type="project" value="TreeGrafter"/>
</dbReference>
<feature type="transmembrane region" description="Helical" evidence="12">
    <location>
        <begin position="340"/>
        <end position="359"/>
    </location>
</feature>
<evidence type="ECO:0000256" key="9">
    <source>
        <dbReference type="ARBA" id="ARBA00023136"/>
    </source>
</evidence>
<evidence type="ECO:0000256" key="10">
    <source>
        <dbReference type="ARBA" id="ARBA00044721"/>
    </source>
</evidence>
<organism evidence="13 14">
    <name type="scientific">Patellaria atrata CBS 101060</name>
    <dbReference type="NCBI Taxonomy" id="1346257"/>
    <lineage>
        <taxon>Eukaryota</taxon>
        <taxon>Fungi</taxon>
        <taxon>Dikarya</taxon>
        <taxon>Ascomycota</taxon>
        <taxon>Pezizomycotina</taxon>
        <taxon>Dothideomycetes</taxon>
        <taxon>Dothideomycetes incertae sedis</taxon>
        <taxon>Patellariales</taxon>
        <taxon>Patellariaceae</taxon>
        <taxon>Patellaria</taxon>
    </lineage>
</organism>
<evidence type="ECO:0000256" key="12">
    <source>
        <dbReference type="RuleBase" id="RU363075"/>
    </source>
</evidence>
<evidence type="ECO:0000256" key="8">
    <source>
        <dbReference type="ARBA" id="ARBA00022989"/>
    </source>
</evidence>
<dbReference type="EC" id="2.4.1.-" evidence="12"/>
<keyword evidence="8 12" id="KW-1133">Transmembrane helix</keyword>
<dbReference type="OrthoDB" id="19039at2759"/>
<comment type="caution">
    <text evidence="13">The sequence shown here is derived from an EMBL/GenBank/DDBJ whole genome shotgun (WGS) entry which is preliminary data.</text>
</comment>
<keyword evidence="9 12" id="KW-0472">Membrane</keyword>
<keyword evidence="7 12" id="KW-0256">Endoplasmic reticulum</keyword>
<keyword evidence="14" id="KW-1185">Reference proteome</keyword>
<comment type="subcellular location">
    <subcellularLocation>
        <location evidence="1 12">Endoplasmic reticulum membrane</location>
        <topology evidence="1 12">Multi-pass membrane protein</topology>
    </subcellularLocation>
</comment>
<sequence>MNDLLGKIWVITEKFTNITLQVVILVHLACAPYTKVEESFNIQAIHDISAFGIPIKNVNQTLISQYDHSSFPGSVPRTFVGSLILAGISKIPIWPAWAVASWRLQFIARATLGSFNAIALGSFSNAVEKAYGKTTRHWYILLQASQFHVVYYASRTLPNMFAFGLSTFALRSLLLSQTIPPANPQAMKQVRLSIYLLTIAGVIFRSELAIFLAAVVLVLLLRGKISIGEVVVAGLKSATVAVFVTIPIDSYFWQKPFLWPEFVGFYYNTILGRSSDWGTSPFYFYFLNAIPRLLLNPLSLILIPFSLLNLSTRSQSLTLIAPSLIFVGVYSILPHKEWRFIIYIIPALTAVAASSFAWIWDRRSKTLLHRILSLGLVGSIVFSFAISTVLLLISSLNYSGAEALVRLHDIAAKDYYTGRLSAHLDNLACQTGVTRFLELYDPADDQNAEGLSHSVWKHDKTEDQEKLLDPNFWQTFDYALAERPEKVIGKWEIVDVVWGFAGVEVMKPGGSGGGGVEEAVEEGLAKISSPEEQKGWVIWLKNLERWCRPMAGGWWVSVRMEPKIMIMKRQRIYSEANPGT</sequence>
<feature type="transmembrane region" description="Helical" evidence="12">
    <location>
        <begin position="282"/>
        <end position="305"/>
    </location>
</feature>
<feature type="transmembrane region" description="Helical" evidence="12">
    <location>
        <begin position="371"/>
        <end position="393"/>
    </location>
</feature>
<evidence type="ECO:0000313" key="13">
    <source>
        <dbReference type="EMBL" id="KAF2836220.1"/>
    </source>
</evidence>
<evidence type="ECO:0000256" key="4">
    <source>
        <dbReference type="ARBA" id="ARBA00022676"/>
    </source>
</evidence>
<evidence type="ECO:0000256" key="5">
    <source>
        <dbReference type="ARBA" id="ARBA00022679"/>
    </source>
</evidence>
<dbReference type="GO" id="GO:0005789">
    <property type="term" value="C:endoplasmic reticulum membrane"/>
    <property type="evidence" value="ECO:0007669"/>
    <property type="project" value="UniProtKB-SubCell"/>
</dbReference>
<feature type="transmembrane region" description="Helical" evidence="12">
    <location>
        <begin position="194"/>
        <end position="221"/>
    </location>
</feature>
<evidence type="ECO:0000256" key="7">
    <source>
        <dbReference type="ARBA" id="ARBA00022824"/>
    </source>
</evidence>
<evidence type="ECO:0000256" key="2">
    <source>
        <dbReference type="ARBA" id="ARBA00004922"/>
    </source>
</evidence>
<dbReference type="Proteomes" id="UP000799429">
    <property type="component" value="Unassembled WGS sequence"/>
</dbReference>
<dbReference type="GO" id="GO:0052917">
    <property type="term" value="F:dol-P-Man:Man(7)GlcNAc(2)-PP-Dol alpha-1,6-mannosyltransferase activity"/>
    <property type="evidence" value="ECO:0007669"/>
    <property type="project" value="UniProtKB-EC"/>
</dbReference>
<proteinExistence type="inferred from homology"/>
<dbReference type="PANTHER" id="PTHR22760:SF1">
    <property type="entry name" value="DOL-P-MAN:MAN(7)GLCNAC(2)-PP-DOL ALPHA-1,6-MANNOSYLTRANSFERASE"/>
    <property type="match status" value="1"/>
</dbReference>
<reference evidence="13" key="1">
    <citation type="journal article" date="2020" name="Stud. Mycol.">
        <title>101 Dothideomycetes genomes: a test case for predicting lifestyles and emergence of pathogens.</title>
        <authorList>
            <person name="Haridas S."/>
            <person name="Albert R."/>
            <person name="Binder M."/>
            <person name="Bloem J."/>
            <person name="Labutti K."/>
            <person name="Salamov A."/>
            <person name="Andreopoulos B."/>
            <person name="Baker S."/>
            <person name="Barry K."/>
            <person name="Bills G."/>
            <person name="Bluhm B."/>
            <person name="Cannon C."/>
            <person name="Castanera R."/>
            <person name="Culley D."/>
            <person name="Daum C."/>
            <person name="Ezra D."/>
            <person name="Gonzalez J."/>
            <person name="Henrissat B."/>
            <person name="Kuo A."/>
            <person name="Liang C."/>
            <person name="Lipzen A."/>
            <person name="Lutzoni F."/>
            <person name="Magnuson J."/>
            <person name="Mondo S."/>
            <person name="Nolan M."/>
            <person name="Ohm R."/>
            <person name="Pangilinan J."/>
            <person name="Park H.-J."/>
            <person name="Ramirez L."/>
            <person name="Alfaro M."/>
            <person name="Sun H."/>
            <person name="Tritt A."/>
            <person name="Yoshinaga Y."/>
            <person name="Zwiers L.-H."/>
            <person name="Turgeon B."/>
            <person name="Goodwin S."/>
            <person name="Spatafora J."/>
            <person name="Crous P."/>
            <person name="Grigoriev I."/>
        </authorList>
    </citation>
    <scope>NUCLEOTIDE SEQUENCE</scope>
    <source>
        <strain evidence="13">CBS 101060</strain>
    </source>
</reference>
<comment type="catalytic activity">
    <reaction evidence="11">
        <text>an alpha-D-Man-(1-&gt;2)-alpha-D-Man-(1-&gt;2)-alpha-D-Man-(1-&gt;3)-[alpha-D-Man-(1-&gt;2)-alpha-D-Man-(1-&gt;3)-alpha-D-Man-(1-&gt;6)]-beta-D-Man-(1-&gt;4)-beta-D-GlcNAc-(1-&gt;4)-alpha-D-GlcNAc-diphospho-di-trans,poly-cis-dolichol + a di-trans,poly-cis-dolichyl beta-D-mannosyl phosphate = an alpha-D-Man-(1-&gt;2)-alpha-D-Man-(1-&gt;2)-alpha-D-Man-(1-&gt;3)-[alpha-D-Man-(1-&gt;2)-alpha-D-Man-(1-&gt;3)-[alpha-D-Man-(1-&gt;6)]-alpha-D-Man-(1-&gt;6)]-beta-D-Man-(1-&gt;4)-beta-D-GlcNAc-(1-&gt;4)-alpha-D-GlcNAc-diphospho-di-trans,poly-cis-dolichol + a di-trans,poly-cis-dolichyl phosphate + H(+)</text>
        <dbReference type="Rhea" id="RHEA:29535"/>
        <dbReference type="Rhea" id="RHEA-COMP:19498"/>
        <dbReference type="Rhea" id="RHEA-COMP:19501"/>
        <dbReference type="Rhea" id="RHEA-COMP:19518"/>
        <dbReference type="Rhea" id="RHEA-COMP:19519"/>
        <dbReference type="ChEBI" id="CHEBI:15378"/>
        <dbReference type="ChEBI" id="CHEBI:57683"/>
        <dbReference type="ChEBI" id="CHEBI:58211"/>
        <dbReference type="ChEBI" id="CHEBI:132517"/>
        <dbReference type="ChEBI" id="CHEBI:132519"/>
        <dbReference type="EC" id="2.4.1.260"/>
    </reaction>
    <physiologicalReaction direction="left-to-right" evidence="11">
        <dbReference type="Rhea" id="RHEA:29536"/>
    </physiologicalReaction>
</comment>
<feature type="transmembrane region" description="Helical" evidence="12">
    <location>
        <begin position="317"/>
        <end position="334"/>
    </location>
</feature>
<keyword evidence="5" id="KW-0808">Transferase</keyword>
<dbReference type="Pfam" id="PF03901">
    <property type="entry name" value="Glyco_transf_22"/>
    <property type="match status" value="1"/>
</dbReference>
<comment type="function">
    <text evidence="10">Mannosyltransferase that operates in the biosynthetic pathway of dolichol-linked oligosaccharides, the glycan precursors employed in protein asparagine (N)-glycosylation. The assembly of dolichol-linked oligosaccharides begins on the cytosolic side of the endoplasmic reticulum membrane and finishes in its lumen. The sequential addition of sugars to dolichol pyrophosphate produces dolichol-linked oligosaccharides containing fourteen sugars, including two GlcNAcs, nine mannoses and three glucoses. Once assembled, the oligosaccharide is transferred from the lipid to nascent proteins by oligosaccharyltransferases. In the lumen of the endoplasmic reticulum, adds the eighth mannose residue in an alpha-1,6 linkage onto Man(7)GlcNAc(2)-PP-dolichol to produce Man(8)GlcNAc(2)-PP-dolichol.</text>
</comment>
<dbReference type="AlphaFoldDB" id="A0A9P4VNF4"/>
<keyword evidence="6 12" id="KW-0812">Transmembrane</keyword>
<evidence type="ECO:0000313" key="14">
    <source>
        <dbReference type="Proteomes" id="UP000799429"/>
    </source>
</evidence>
<dbReference type="PANTHER" id="PTHR22760">
    <property type="entry name" value="GLYCOSYLTRANSFERASE"/>
    <property type="match status" value="1"/>
</dbReference>
<evidence type="ECO:0000256" key="11">
    <source>
        <dbReference type="ARBA" id="ARBA00048899"/>
    </source>
</evidence>